<evidence type="ECO:0000256" key="1">
    <source>
        <dbReference type="SAM" id="MobiDB-lite"/>
    </source>
</evidence>
<dbReference type="Proteomes" id="UP000558113">
    <property type="component" value="Unassembled WGS sequence"/>
</dbReference>
<keyword evidence="3" id="KW-1185">Reference proteome</keyword>
<feature type="compositionally biased region" description="Basic and acidic residues" evidence="1">
    <location>
        <begin position="58"/>
        <end position="75"/>
    </location>
</feature>
<dbReference type="RefSeq" id="WP_161705735.1">
    <property type="nucleotide sequence ID" value="NZ_JAAAMU010000037.1"/>
</dbReference>
<proteinExistence type="predicted"/>
<feature type="non-terminal residue" evidence="2">
    <location>
        <position position="198"/>
    </location>
</feature>
<dbReference type="EMBL" id="JAAAMU010000037">
    <property type="protein sequence ID" value="NBC73571.1"/>
    <property type="molecule type" value="Genomic_DNA"/>
</dbReference>
<evidence type="ECO:0000313" key="3">
    <source>
        <dbReference type="Proteomes" id="UP000558113"/>
    </source>
</evidence>
<sequence length="198" mass="21137">MKVTVYAVGTGAESWAGWSIAPEVDYAFWCHGEFRAEAERTVRSWGSLSSAESSATSAKKEMDVTDREVDERDKGLAAGKRISGERKETGRGNADVMVAWSEPLPLGHALEVVRRWPAGKVPPARMAVTLSRLIDNVWAGDARMGLPVPRQPAAHAEHVLAAAELGDGRARALAARACRAAALLQGRALLGSEALALL</sequence>
<comment type="caution">
    <text evidence="2">The sequence shown here is derived from an EMBL/GenBank/DDBJ whole genome shotgun (WGS) entry which is preliminary data.</text>
</comment>
<feature type="compositionally biased region" description="Low complexity" evidence="1">
    <location>
        <begin position="46"/>
        <end position="57"/>
    </location>
</feature>
<organism evidence="2 3">
    <name type="scientific">Paenibacillus sacheonensis</name>
    <dbReference type="NCBI Taxonomy" id="742054"/>
    <lineage>
        <taxon>Bacteria</taxon>
        <taxon>Bacillati</taxon>
        <taxon>Bacillota</taxon>
        <taxon>Bacilli</taxon>
        <taxon>Bacillales</taxon>
        <taxon>Paenibacillaceae</taxon>
        <taxon>Paenibacillus</taxon>
    </lineage>
</organism>
<protein>
    <submittedName>
        <fullName evidence="2">Uncharacterized protein</fullName>
    </submittedName>
</protein>
<reference evidence="2 3" key="1">
    <citation type="submission" date="2020-01" db="EMBL/GenBank/DDBJ databases">
        <title>Paenibacillus soybeanensis sp. nov. isolated from the nodules of soybean (Glycine max(L.) Merr).</title>
        <authorList>
            <person name="Wang H."/>
        </authorList>
    </citation>
    <scope>NUCLEOTIDE SEQUENCE [LARGE SCALE GENOMIC DNA]</scope>
    <source>
        <strain evidence="2 3">DSM 23054</strain>
    </source>
</reference>
<accession>A0A7X4YVV2</accession>
<evidence type="ECO:0000313" key="2">
    <source>
        <dbReference type="EMBL" id="NBC73571.1"/>
    </source>
</evidence>
<feature type="region of interest" description="Disordered" evidence="1">
    <location>
        <begin position="46"/>
        <end position="88"/>
    </location>
</feature>
<dbReference type="AlphaFoldDB" id="A0A7X4YVV2"/>
<gene>
    <name evidence="2" type="ORF">GT003_31920</name>
</gene>
<name>A0A7X4YVV2_9BACL</name>